<dbReference type="SMART" id="SM00470">
    <property type="entry name" value="ParB"/>
    <property type="match status" value="1"/>
</dbReference>
<keyword evidence="4" id="KW-0238">DNA-binding</keyword>
<dbReference type="InterPro" id="IPR003115">
    <property type="entry name" value="ParB_N"/>
</dbReference>
<dbReference type="InterPro" id="IPR036086">
    <property type="entry name" value="ParB/Sulfiredoxin_sf"/>
</dbReference>
<dbReference type="FunFam" id="1.10.10.2830:FF:000001">
    <property type="entry name" value="Chromosome partitioning protein ParB"/>
    <property type="match status" value="1"/>
</dbReference>
<dbReference type="GO" id="GO:0005694">
    <property type="term" value="C:chromosome"/>
    <property type="evidence" value="ECO:0007669"/>
    <property type="project" value="TreeGrafter"/>
</dbReference>
<reference evidence="6 7" key="1">
    <citation type="submission" date="2020-07" db="EMBL/GenBank/DDBJ databases">
        <authorList>
            <person name="Criscuolo A."/>
        </authorList>
    </citation>
    <scope>NUCLEOTIDE SEQUENCE [LARGE SCALE GENOMIC DNA]</scope>
    <source>
        <strain evidence="6">CIP111649</strain>
    </source>
</reference>
<dbReference type="PANTHER" id="PTHR33375">
    <property type="entry name" value="CHROMOSOME-PARTITIONING PROTEIN PARB-RELATED"/>
    <property type="match status" value="1"/>
</dbReference>
<dbReference type="NCBIfam" id="TIGR00180">
    <property type="entry name" value="parB_part"/>
    <property type="match status" value="1"/>
</dbReference>
<dbReference type="InterPro" id="IPR050336">
    <property type="entry name" value="Chromosome_partition/occlusion"/>
</dbReference>
<accession>A0A6V7R3U0</accession>
<dbReference type="SUPFAM" id="SSF110849">
    <property type="entry name" value="ParB/Sulfiredoxin"/>
    <property type="match status" value="1"/>
</dbReference>
<keyword evidence="3" id="KW-0159">Chromosome partition</keyword>
<dbReference type="InterPro" id="IPR041468">
    <property type="entry name" value="HTH_ParB/Spo0J"/>
</dbReference>
<dbReference type="FunFam" id="3.90.1530.30:FF:000001">
    <property type="entry name" value="Chromosome partitioning protein ParB"/>
    <property type="match status" value="1"/>
</dbReference>
<evidence type="ECO:0000256" key="2">
    <source>
        <dbReference type="ARBA" id="ARBA00006295"/>
    </source>
</evidence>
<dbReference type="Gene3D" id="3.90.1530.30">
    <property type="match status" value="1"/>
</dbReference>
<dbReference type="GO" id="GO:0003677">
    <property type="term" value="F:DNA binding"/>
    <property type="evidence" value="ECO:0007669"/>
    <property type="project" value="UniProtKB-KW"/>
</dbReference>
<evidence type="ECO:0000259" key="5">
    <source>
        <dbReference type="SMART" id="SM00470"/>
    </source>
</evidence>
<dbReference type="CDD" id="cd16393">
    <property type="entry name" value="SPO0J_N"/>
    <property type="match status" value="1"/>
</dbReference>
<evidence type="ECO:0000256" key="1">
    <source>
        <dbReference type="ARBA" id="ARBA00004453"/>
    </source>
</evidence>
<comment type="similarity">
    <text evidence="2">Belongs to the ParB family.</text>
</comment>
<organism evidence="6 7">
    <name type="scientific">Jeotgalicoccus meleagridis</name>
    <dbReference type="NCBI Taxonomy" id="2759181"/>
    <lineage>
        <taxon>Bacteria</taxon>
        <taxon>Bacillati</taxon>
        <taxon>Bacillota</taxon>
        <taxon>Bacilli</taxon>
        <taxon>Bacillales</taxon>
        <taxon>Staphylococcaceae</taxon>
        <taxon>Jeotgalicoccus</taxon>
    </lineage>
</organism>
<dbReference type="Proteomes" id="UP000589351">
    <property type="component" value="Unassembled WGS sequence"/>
</dbReference>
<dbReference type="Pfam" id="PF02195">
    <property type="entry name" value="ParB_N"/>
    <property type="match status" value="1"/>
</dbReference>
<proteinExistence type="inferred from homology"/>
<dbReference type="Pfam" id="PF17762">
    <property type="entry name" value="HTH_ParB"/>
    <property type="match status" value="1"/>
</dbReference>
<dbReference type="GO" id="GO:0007059">
    <property type="term" value="P:chromosome segregation"/>
    <property type="evidence" value="ECO:0007669"/>
    <property type="project" value="UniProtKB-KW"/>
</dbReference>
<keyword evidence="7" id="KW-1185">Reference proteome</keyword>
<dbReference type="GO" id="GO:0009295">
    <property type="term" value="C:nucleoid"/>
    <property type="evidence" value="ECO:0007669"/>
    <property type="project" value="UniProtKB-SubCell"/>
</dbReference>
<dbReference type="InterPro" id="IPR004437">
    <property type="entry name" value="ParB/RepB/Spo0J"/>
</dbReference>
<sequence length="253" mass="28972">MPIASIRKNPYQPRQTFDAEKLEDLSRSIEQHGVMQPITVRLATKGYTLVAGERRLRASKLAGLSHIPAIITEMTDLEMMELAIIENLQREDLSPLEEAESYRDLMTASDLTQDGLSHRLGKSRSYIANTLRLLNLPSKVKVMINNKELTGAHGRTLLSLKEPHLMEMVASKAQQEGMSVRALEHYVKSFKPSKKIKRTKKKLKFIEGYERDLKARFGTKVEIKKIKQKGVIQLEFTSEEEFKRILSMLQNHQ</sequence>
<comment type="subcellular location">
    <subcellularLocation>
        <location evidence="1">Cytoplasm</location>
        <location evidence="1">Nucleoid</location>
    </subcellularLocation>
</comment>
<protein>
    <submittedName>
        <fullName evidence="6">Nucleoid occlusion protein</fullName>
    </submittedName>
</protein>
<dbReference type="PANTHER" id="PTHR33375:SF1">
    <property type="entry name" value="CHROMOSOME-PARTITIONING PROTEIN PARB-RELATED"/>
    <property type="match status" value="1"/>
</dbReference>
<name>A0A6V7R3U0_9STAP</name>
<dbReference type="SUPFAM" id="SSF109709">
    <property type="entry name" value="KorB DNA-binding domain-like"/>
    <property type="match status" value="1"/>
</dbReference>
<evidence type="ECO:0000313" key="6">
    <source>
        <dbReference type="EMBL" id="CAD2071723.1"/>
    </source>
</evidence>
<dbReference type="InterPro" id="IPR057240">
    <property type="entry name" value="ParB_dimer_C"/>
</dbReference>
<comment type="caution">
    <text evidence="6">The sequence shown here is derived from an EMBL/GenBank/DDBJ whole genome shotgun (WGS) entry which is preliminary data.</text>
</comment>
<evidence type="ECO:0000256" key="4">
    <source>
        <dbReference type="ARBA" id="ARBA00023125"/>
    </source>
</evidence>
<dbReference type="Gene3D" id="1.10.10.2830">
    <property type="match status" value="1"/>
</dbReference>
<evidence type="ECO:0000256" key="3">
    <source>
        <dbReference type="ARBA" id="ARBA00022829"/>
    </source>
</evidence>
<feature type="domain" description="ParB-like N-terminal" evidence="5">
    <location>
        <begin position="2"/>
        <end position="88"/>
    </location>
</feature>
<dbReference type="AlphaFoldDB" id="A0A6V7R3U0"/>
<dbReference type="Pfam" id="PF23552">
    <property type="entry name" value="ParB_C"/>
    <property type="match status" value="1"/>
</dbReference>
<evidence type="ECO:0000313" key="7">
    <source>
        <dbReference type="Proteomes" id="UP000589351"/>
    </source>
</evidence>
<gene>
    <name evidence="6" type="primary">noc_2</name>
    <name evidence="6" type="ORF">JEODO184_00375</name>
</gene>
<dbReference type="EMBL" id="CAJEWD010000003">
    <property type="protein sequence ID" value="CAD2071723.1"/>
    <property type="molecule type" value="Genomic_DNA"/>
</dbReference>
<dbReference type="GO" id="GO:0045881">
    <property type="term" value="P:positive regulation of sporulation resulting in formation of a cellular spore"/>
    <property type="evidence" value="ECO:0007669"/>
    <property type="project" value="TreeGrafter"/>
</dbReference>